<feature type="region of interest" description="Disordered" evidence="1">
    <location>
        <begin position="1"/>
        <end position="41"/>
    </location>
</feature>
<reference evidence="2 3" key="1">
    <citation type="journal article" date="2007" name="Genome Res.">
        <title>Genome characteristics of facultatively symbiotic Frankia sp. strains reflect host range and host plant biogeography.</title>
        <authorList>
            <person name="Normand P."/>
            <person name="Lapierre P."/>
            <person name="Tisa L.S."/>
            <person name="Gogarten J.P."/>
            <person name="Alloisio N."/>
            <person name="Bagnarol E."/>
            <person name="Bassi C.A."/>
            <person name="Berry A.M."/>
            <person name="Bickhart D.M."/>
            <person name="Choisne N."/>
            <person name="Couloux A."/>
            <person name="Cournoyer B."/>
            <person name="Cruveiller S."/>
            <person name="Daubin V."/>
            <person name="Demange N."/>
            <person name="Francino M.P."/>
            <person name="Goltsman E."/>
            <person name="Huang Y."/>
            <person name="Kopp O.R."/>
            <person name="Labarre L."/>
            <person name="Lapidus A."/>
            <person name="Lavire C."/>
            <person name="Marechal J."/>
            <person name="Martinez M."/>
            <person name="Mastronunzio J.E."/>
            <person name="Mullin B.C."/>
            <person name="Niemann J."/>
            <person name="Pujic P."/>
            <person name="Rawnsley T."/>
            <person name="Rouy Z."/>
            <person name="Schenowitz C."/>
            <person name="Sellstedt A."/>
            <person name="Tavares F."/>
            <person name="Tomkins J.P."/>
            <person name="Vallenet D."/>
            <person name="Valverde C."/>
            <person name="Wall L.G."/>
            <person name="Wang Y."/>
            <person name="Medigue C."/>
            <person name="Benson D.R."/>
        </authorList>
    </citation>
    <scope>NUCLEOTIDE SEQUENCE [LARGE SCALE GENOMIC DNA]</scope>
    <source>
        <strain evidence="3">DSM 45986 / CECT 9034 / ACN14a</strain>
    </source>
</reference>
<keyword evidence="3" id="KW-1185">Reference proteome</keyword>
<organism evidence="2 3">
    <name type="scientific">Frankia alni (strain DSM 45986 / CECT 9034 / ACN14a)</name>
    <dbReference type="NCBI Taxonomy" id="326424"/>
    <lineage>
        <taxon>Bacteria</taxon>
        <taxon>Bacillati</taxon>
        <taxon>Actinomycetota</taxon>
        <taxon>Actinomycetes</taxon>
        <taxon>Frankiales</taxon>
        <taxon>Frankiaceae</taxon>
        <taxon>Frankia</taxon>
    </lineage>
</organism>
<proteinExistence type="predicted"/>
<dbReference type="AlphaFoldDB" id="Q0RJL8"/>
<protein>
    <submittedName>
        <fullName evidence="2">Uncharacterized protein</fullName>
    </submittedName>
</protein>
<dbReference type="KEGG" id="fal:FRAAL3651"/>
<evidence type="ECO:0000313" key="3">
    <source>
        <dbReference type="Proteomes" id="UP000000657"/>
    </source>
</evidence>
<dbReference type="Proteomes" id="UP000000657">
    <property type="component" value="Chromosome"/>
</dbReference>
<dbReference type="HOGENOM" id="CLU_2682403_0_0_11"/>
<dbReference type="EMBL" id="CT573213">
    <property type="protein sequence ID" value="CAJ62294.1"/>
    <property type="molecule type" value="Genomic_DNA"/>
</dbReference>
<sequence>MRRVAACGARDRGQGRRTARRNGPVGTVTGGTDGGGGGGVVARPAPMVVRRCWVTRQCGSRGSAGRTAVRVRRR</sequence>
<gene>
    <name evidence="2" type="ordered locus">FRAAL3651</name>
</gene>
<evidence type="ECO:0000313" key="2">
    <source>
        <dbReference type="EMBL" id="CAJ62294.1"/>
    </source>
</evidence>
<accession>Q0RJL8</accession>
<name>Q0RJL8_FRAAA</name>
<evidence type="ECO:0000256" key="1">
    <source>
        <dbReference type="SAM" id="MobiDB-lite"/>
    </source>
</evidence>
<feature type="compositionally biased region" description="Gly residues" evidence="1">
    <location>
        <begin position="28"/>
        <end position="40"/>
    </location>
</feature>